<accession>A0A5N6WTQ4</accession>
<dbReference type="EMBL" id="ML741839">
    <property type="protein sequence ID" value="KAE8322790.1"/>
    <property type="molecule type" value="Genomic_DNA"/>
</dbReference>
<protein>
    <submittedName>
        <fullName evidence="1">Uncharacterized protein</fullName>
    </submittedName>
</protein>
<name>A0A5N6WTQ4_9EURO</name>
<proteinExistence type="predicted"/>
<dbReference type="Proteomes" id="UP000325945">
    <property type="component" value="Unassembled WGS sequence"/>
</dbReference>
<keyword evidence="2" id="KW-1185">Reference proteome</keyword>
<reference evidence="2" key="1">
    <citation type="submission" date="2019-04" db="EMBL/GenBank/DDBJ databases">
        <title>Friends and foes A comparative genomics studyof 23 Aspergillus species from section Flavi.</title>
        <authorList>
            <consortium name="DOE Joint Genome Institute"/>
            <person name="Kjaerbolling I."/>
            <person name="Vesth T."/>
            <person name="Frisvad J.C."/>
            <person name="Nybo J.L."/>
            <person name="Theobald S."/>
            <person name="Kildgaard S."/>
            <person name="Isbrandt T."/>
            <person name="Kuo A."/>
            <person name="Sato A."/>
            <person name="Lyhne E.K."/>
            <person name="Kogle M.E."/>
            <person name="Wiebenga A."/>
            <person name="Kun R.S."/>
            <person name="Lubbers R.J."/>
            <person name="Makela M.R."/>
            <person name="Barry K."/>
            <person name="Chovatia M."/>
            <person name="Clum A."/>
            <person name="Daum C."/>
            <person name="Haridas S."/>
            <person name="He G."/>
            <person name="LaButti K."/>
            <person name="Lipzen A."/>
            <person name="Mondo S."/>
            <person name="Riley R."/>
            <person name="Salamov A."/>
            <person name="Simmons B.A."/>
            <person name="Magnuson J.K."/>
            <person name="Henrissat B."/>
            <person name="Mortensen U.H."/>
            <person name="Larsen T.O."/>
            <person name="Devries R.P."/>
            <person name="Grigoriev I.V."/>
            <person name="Machida M."/>
            <person name="Baker S.E."/>
            <person name="Andersen M.R."/>
        </authorList>
    </citation>
    <scope>NUCLEOTIDE SEQUENCE [LARGE SCALE GENOMIC DNA]</scope>
    <source>
        <strain evidence="2">CBS 130017</strain>
    </source>
</reference>
<sequence length="134" mass="14941">MSRQRGTDFRGHPPPLLNLIGYEERKSSASAQGVAMDLTVPDNHYLPNREHAILVSRRMENLPYPATAAGQFLSTFNLRICSVCGEYCARRTTYVCTALQRTLAVFNLLRTLVLYVRTVGLAGKGKGKKKRGKN</sequence>
<evidence type="ECO:0000313" key="2">
    <source>
        <dbReference type="Proteomes" id="UP000325945"/>
    </source>
</evidence>
<dbReference type="AlphaFoldDB" id="A0A5N6WTQ4"/>
<gene>
    <name evidence="1" type="ORF">BDV39DRAFT_183365</name>
</gene>
<organism evidence="1 2">
    <name type="scientific">Aspergillus sergii</name>
    <dbReference type="NCBI Taxonomy" id="1034303"/>
    <lineage>
        <taxon>Eukaryota</taxon>
        <taxon>Fungi</taxon>
        <taxon>Dikarya</taxon>
        <taxon>Ascomycota</taxon>
        <taxon>Pezizomycotina</taxon>
        <taxon>Eurotiomycetes</taxon>
        <taxon>Eurotiomycetidae</taxon>
        <taxon>Eurotiales</taxon>
        <taxon>Aspergillaceae</taxon>
        <taxon>Aspergillus</taxon>
        <taxon>Aspergillus subgen. Circumdati</taxon>
    </lineage>
</organism>
<evidence type="ECO:0000313" key="1">
    <source>
        <dbReference type="EMBL" id="KAE8322790.1"/>
    </source>
</evidence>